<dbReference type="PROSITE" id="PS51257">
    <property type="entry name" value="PROKAR_LIPOPROTEIN"/>
    <property type="match status" value="1"/>
</dbReference>
<evidence type="ECO:0000256" key="1">
    <source>
        <dbReference type="SAM" id="SignalP"/>
    </source>
</evidence>
<protein>
    <recommendedName>
        <fullName evidence="2">BT-3987-like N-terminal domain-containing protein</fullName>
    </recommendedName>
</protein>
<feature type="signal peptide" evidence="1">
    <location>
        <begin position="1"/>
        <end position="29"/>
    </location>
</feature>
<dbReference type="Pfam" id="PF08522">
    <property type="entry name" value="BT_3987-like_N"/>
    <property type="match status" value="1"/>
</dbReference>
<keyword evidence="4" id="KW-1185">Reference proteome</keyword>
<dbReference type="Proteomes" id="UP000199679">
    <property type="component" value="Chromosome I"/>
</dbReference>
<accession>A0A1H2BRY5</accession>
<dbReference type="InterPro" id="IPR013728">
    <property type="entry name" value="BT_3987-like_N"/>
</dbReference>
<evidence type="ECO:0000313" key="4">
    <source>
        <dbReference type="Proteomes" id="UP000199679"/>
    </source>
</evidence>
<keyword evidence="1" id="KW-0732">Signal</keyword>
<dbReference type="RefSeq" id="WP_157682299.1">
    <property type="nucleotide sequence ID" value="NZ_LT629740.1"/>
</dbReference>
<dbReference type="OrthoDB" id="740324at2"/>
<dbReference type="STRING" id="652787.SAMN05216490_4290"/>
<gene>
    <name evidence="3" type="ORF">SAMN05216490_4290</name>
</gene>
<evidence type="ECO:0000259" key="2">
    <source>
        <dbReference type="Pfam" id="PF08522"/>
    </source>
</evidence>
<sequence>MKRNKFFKTGGFHLALIMLVASFSLTSCLKDNGPGSVNFGDSPALVGFQYAGIGPVPMVTKILGKSTDASDIEVTLSVASLTLKTPVTVNVVPDPAGFNTYKTNVDTNAVLLPSTQYALANGGKVTISPGQQIVKLHITFTGDQINFNNDNTLAFKLQDASGATIASNLSEIILKILLKSIYEGAYTNNGTFFDTGGAITQGVYPEKIELLTVSKYVVDFYDISANVGYGHPIYLGGASYFGSFSPEFTIDPTTSKVTGVTNYYGQNSGAHSRSAVLDPTGINATSGTPGTVGFKISVKYIMVQAGTPRVTFTEVYTFTNPI</sequence>
<feature type="domain" description="BT-3987-like N-terminal" evidence="2">
    <location>
        <begin position="66"/>
        <end position="162"/>
    </location>
</feature>
<reference evidence="3 4" key="1">
    <citation type="submission" date="2016-10" db="EMBL/GenBank/DDBJ databases">
        <authorList>
            <person name="de Groot N.N."/>
        </authorList>
    </citation>
    <scope>NUCLEOTIDE SEQUENCE [LARGE SCALE GENOMIC DNA]</scope>
    <source>
        <strain evidence="3 4">MP1X4</strain>
    </source>
</reference>
<dbReference type="EMBL" id="LT629740">
    <property type="protein sequence ID" value="SDT60679.1"/>
    <property type="molecule type" value="Genomic_DNA"/>
</dbReference>
<evidence type="ECO:0000313" key="3">
    <source>
        <dbReference type="EMBL" id="SDT60679.1"/>
    </source>
</evidence>
<dbReference type="AlphaFoldDB" id="A0A1H2BRY5"/>
<proteinExistence type="predicted"/>
<dbReference type="Gene3D" id="2.60.40.1740">
    <property type="entry name" value="hypothetical protein (bacova_03559)"/>
    <property type="match status" value="1"/>
</dbReference>
<organism evidence="3 4">
    <name type="scientific">Mucilaginibacter mallensis</name>
    <dbReference type="NCBI Taxonomy" id="652787"/>
    <lineage>
        <taxon>Bacteria</taxon>
        <taxon>Pseudomonadati</taxon>
        <taxon>Bacteroidota</taxon>
        <taxon>Sphingobacteriia</taxon>
        <taxon>Sphingobacteriales</taxon>
        <taxon>Sphingobacteriaceae</taxon>
        <taxon>Mucilaginibacter</taxon>
    </lineage>
</organism>
<name>A0A1H2BRY5_MUCMA</name>
<feature type="chain" id="PRO_5009270304" description="BT-3987-like N-terminal domain-containing protein" evidence="1">
    <location>
        <begin position="30"/>
        <end position="322"/>
    </location>
</feature>